<dbReference type="Proteomes" id="UP000299084">
    <property type="component" value="Unassembled WGS sequence"/>
</dbReference>
<comment type="caution">
    <text evidence="1">The sequence shown here is derived from an EMBL/GenBank/DDBJ whole genome shotgun (WGS) entry which is preliminary data.</text>
</comment>
<evidence type="ECO:0000313" key="1">
    <source>
        <dbReference type="EMBL" id="KAB1278496.1"/>
    </source>
</evidence>
<sequence>MTQCPAPSAFSHLSRHWFGSPKSTSGLGAVLLPVAFLFAHRAGHPGSCPHRGSWWRVTLRWCRDKGCC</sequence>
<proteinExistence type="predicted"/>
<dbReference type="AlphaFoldDB" id="A0A5N4E658"/>
<reference evidence="1 2" key="1">
    <citation type="journal article" date="2019" name="Mol. Ecol. Resour.">
        <title>Improving Illumina assemblies with Hi-C and long reads: an example with the North African dromedary.</title>
        <authorList>
            <person name="Elbers J.P."/>
            <person name="Rogers M.F."/>
            <person name="Perelman P.L."/>
            <person name="Proskuryakova A.A."/>
            <person name="Serdyukova N.A."/>
            <person name="Johnson W.E."/>
            <person name="Horin P."/>
            <person name="Corander J."/>
            <person name="Murphy D."/>
            <person name="Burger P.A."/>
        </authorList>
    </citation>
    <scope>NUCLEOTIDE SEQUENCE [LARGE SCALE GENOMIC DNA]</scope>
    <source>
        <strain evidence="1">Drom800</strain>
        <tissue evidence="1">Blood</tissue>
    </source>
</reference>
<keyword evidence="2" id="KW-1185">Reference proteome</keyword>
<protein>
    <submittedName>
        <fullName evidence="1">Uncharacterized protein</fullName>
    </submittedName>
</protein>
<evidence type="ECO:0000313" key="2">
    <source>
        <dbReference type="Proteomes" id="UP000299084"/>
    </source>
</evidence>
<organism evidence="1 2">
    <name type="scientific">Camelus dromedarius</name>
    <name type="common">Dromedary</name>
    <name type="synonym">Arabian camel</name>
    <dbReference type="NCBI Taxonomy" id="9838"/>
    <lineage>
        <taxon>Eukaryota</taxon>
        <taxon>Metazoa</taxon>
        <taxon>Chordata</taxon>
        <taxon>Craniata</taxon>
        <taxon>Vertebrata</taxon>
        <taxon>Euteleostomi</taxon>
        <taxon>Mammalia</taxon>
        <taxon>Eutheria</taxon>
        <taxon>Laurasiatheria</taxon>
        <taxon>Artiodactyla</taxon>
        <taxon>Tylopoda</taxon>
        <taxon>Camelidae</taxon>
        <taxon>Camelus</taxon>
    </lineage>
</organism>
<name>A0A5N4E658_CAMDR</name>
<gene>
    <name evidence="1" type="ORF">Cadr_000007317</name>
</gene>
<accession>A0A5N4E658</accession>
<dbReference type="EMBL" id="JWIN03000005">
    <property type="protein sequence ID" value="KAB1278496.1"/>
    <property type="molecule type" value="Genomic_DNA"/>
</dbReference>